<dbReference type="RefSeq" id="WP_206559749.1">
    <property type="nucleotide sequence ID" value="NZ_JAFKCZ010000004.1"/>
</dbReference>
<evidence type="ECO:0000313" key="3">
    <source>
        <dbReference type="Proteomes" id="UP000664303"/>
    </source>
</evidence>
<feature type="region of interest" description="Disordered" evidence="1">
    <location>
        <begin position="151"/>
        <end position="235"/>
    </location>
</feature>
<gene>
    <name evidence="2" type="ORF">JYP50_06910</name>
</gene>
<protein>
    <submittedName>
        <fullName evidence="2">Uncharacterized protein</fullName>
    </submittedName>
</protein>
<evidence type="ECO:0000313" key="2">
    <source>
        <dbReference type="EMBL" id="MBN7796312.1"/>
    </source>
</evidence>
<dbReference type="EMBL" id="JAFKCZ010000004">
    <property type="protein sequence ID" value="MBN7796312.1"/>
    <property type="molecule type" value="Genomic_DNA"/>
</dbReference>
<reference evidence="2" key="1">
    <citation type="submission" date="2021-02" db="EMBL/GenBank/DDBJ databases">
        <title>PHA producing bacteria isolated from coastal sediment in Guangdong, Shenzhen.</title>
        <authorList>
            <person name="Zheng W."/>
            <person name="Yu S."/>
            <person name="Huang Y."/>
        </authorList>
    </citation>
    <scope>NUCLEOTIDE SEQUENCE</scope>
    <source>
        <strain evidence="2">TN14-10</strain>
    </source>
</reference>
<feature type="compositionally biased region" description="Basic and acidic residues" evidence="1">
    <location>
        <begin position="151"/>
        <end position="160"/>
    </location>
</feature>
<proteinExistence type="predicted"/>
<dbReference type="AlphaFoldDB" id="A0A939DF00"/>
<sequence>MDVQYTVYFAGEILPGHDHGAVRDSLGKLFKAGDATLDKLFSGKPQLIKRHCDKATALKYKQAMERAGAKPLIKRSGGEPAAASGETPQPAQRPMTMAERVAAVAAGGDTAAPASPAPPPASTATATENENENDGISLAEAGADVLRADERSAPAPRDIDTAALSLAASGERLSEEGPAAPPAPDTSHLSMGAVGERIPGLARAAAPAAPDTSAIGLSPAGGDLSDCAPPPAAPPALDLSAIELAPEGSDVLEPRYRRTFDEAAPDTSHLSVDTPS</sequence>
<evidence type="ECO:0000256" key="1">
    <source>
        <dbReference type="SAM" id="MobiDB-lite"/>
    </source>
</evidence>
<accession>A0A939DF00</accession>
<feature type="region of interest" description="Disordered" evidence="1">
    <location>
        <begin position="68"/>
        <end position="133"/>
    </location>
</feature>
<comment type="caution">
    <text evidence="2">The sequence shown here is derived from an EMBL/GenBank/DDBJ whole genome shotgun (WGS) entry which is preliminary data.</text>
</comment>
<feature type="compositionally biased region" description="Low complexity" evidence="1">
    <location>
        <begin position="101"/>
        <end position="114"/>
    </location>
</feature>
<dbReference type="Proteomes" id="UP000664303">
    <property type="component" value="Unassembled WGS sequence"/>
</dbReference>
<keyword evidence="3" id="KW-1185">Reference proteome</keyword>
<name>A0A939DF00_9GAMM</name>
<organism evidence="2 3">
    <name type="scientific">Parahaliea mediterranea</name>
    <dbReference type="NCBI Taxonomy" id="651086"/>
    <lineage>
        <taxon>Bacteria</taxon>
        <taxon>Pseudomonadati</taxon>
        <taxon>Pseudomonadota</taxon>
        <taxon>Gammaproteobacteria</taxon>
        <taxon>Cellvibrionales</taxon>
        <taxon>Halieaceae</taxon>
        <taxon>Parahaliea</taxon>
    </lineage>
</organism>